<keyword evidence="6" id="KW-0808">Transferase</keyword>
<dbReference type="InterPro" id="IPR036322">
    <property type="entry name" value="WD40_repeat_dom_sf"/>
</dbReference>
<dbReference type="AlphaFoldDB" id="A0AAV3X3Y6"/>
<dbReference type="InterPro" id="IPR020472">
    <property type="entry name" value="WD40_PAC1"/>
</dbReference>
<dbReference type="InterPro" id="IPR055440">
    <property type="entry name" value="Beta-prop_WDR90_4th"/>
</dbReference>
<dbReference type="InterPro" id="IPR001680">
    <property type="entry name" value="WD40_rpt"/>
</dbReference>
<dbReference type="Proteomes" id="UP001050975">
    <property type="component" value="Unassembled WGS sequence"/>
</dbReference>
<dbReference type="RefSeq" id="WP_226576986.1">
    <property type="nucleotide sequence ID" value="NZ_BLAY01000017.1"/>
</dbReference>
<organism evidence="6 7">
    <name type="scientific">Microseira wollei NIES-4236</name>
    <dbReference type="NCBI Taxonomy" id="2530354"/>
    <lineage>
        <taxon>Bacteria</taxon>
        <taxon>Bacillati</taxon>
        <taxon>Cyanobacteriota</taxon>
        <taxon>Cyanophyceae</taxon>
        <taxon>Oscillatoriophycideae</taxon>
        <taxon>Aerosakkonematales</taxon>
        <taxon>Aerosakkonemataceae</taxon>
        <taxon>Microseira</taxon>
    </lineage>
</organism>
<dbReference type="InterPro" id="IPR011044">
    <property type="entry name" value="Quino_amine_DH_bsu"/>
</dbReference>
<evidence type="ECO:0000313" key="6">
    <source>
        <dbReference type="EMBL" id="GET36753.1"/>
    </source>
</evidence>
<evidence type="ECO:0000259" key="5">
    <source>
        <dbReference type="PROSITE" id="PS50011"/>
    </source>
</evidence>
<dbReference type="InterPro" id="IPR015943">
    <property type="entry name" value="WD40/YVTN_repeat-like_dom_sf"/>
</dbReference>
<dbReference type="SMART" id="SM00320">
    <property type="entry name" value="WD40"/>
    <property type="match status" value="7"/>
</dbReference>
<feature type="repeat" description="WD" evidence="3">
    <location>
        <begin position="403"/>
        <end position="428"/>
    </location>
</feature>
<dbReference type="PROSITE" id="PS50011">
    <property type="entry name" value="PROTEIN_KINASE_DOM"/>
    <property type="match status" value="1"/>
</dbReference>
<accession>A0AAV3X3Y6</accession>
<feature type="compositionally biased region" description="Low complexity" evidence="4">
    <location>
        <begin position="304"/>
        <end position="315"/>
    </location>
</feature>
<dbReference type="EMBL" id="BLAY01000017">
    <property type="protein sequence ID" value="GET36753.1"/>
    <property type="molecule type" value="Genomic_DNA"/>
</dbReference>
<dbReference type="InterPro" id="IPR011009">
    <property type="entry name" value="Kinase-like_dom_sf"/>
</dbReference>
<dbReference type="Gene3D" id="1.10.510.10">
    <property type="entry name" value="Transferase(Phosphotransferase) domain 1"/>
    <property type="match status" value="1"/>
</dbReference>
<feature type="region of interest" description="Disordered" evidence="4">
    <location>
        <begin position="340"/>
        <end position="408"/>
    </location>
</feature>
<dbReference type="SUPFAM" id="SSF50969">
    <property type="entry name" value="YVTN repeat-like/Quinoprotein amine dehydrogenase"/>
    <property type="match status" value="1"/>
</dbReference>
<dbReference type="SUPFAM" id="SSF50978">
    <property type="entry name" value="WD40 repeat-like"/>
    <property type="match status" value="1"/>
</dbReference>
<evidence type="ECO:0000256" key="3">
    <source>
        <dbReference type="PROSITE-ProRule" id="PRU00221"/>
    </source>
</evidence>
<dbReference type="Gene3D" id="3.30.200.20">
    <property type="entry name" value="Phosphorylase Kinase, domain 1"/>
    <property type="match status" value="1"/>
</dbReference>
<sequence length="679" mass="73985">MIYCLNPKCKKPKNPDGTEICQACSSKLLLKERYRAIQFLGDGVFSRSFAAEDIEQRKVPCVIKQFAPLPQIQGHSEAMAKATQVFEQEAKQLLELAEQYPQIPTLFDYFEQDKYLYVAKYYIEGKNLAQELQAQGAFSEHQVREFLYDVLPVLQVLHKRQIVHRALKPTNIILKKSDRKFVLIDIGISKQLADTRLTKTNLRASTEVYTPIEQIRGGKAYPASDLYSLGVICIQMLTGAQVDDLYDPIEGRWMWREYIRNAGTDISDSLAQILDKMLQDSIKDRYQSASEILKEFYTGAIPKTTTSDRSQSSTQEPEKKAARWQCIHTIAGHLDTVTTVAFSPIPPHPPSPGGPGGIHPSPGGPGGIHPSPGGPGGIHPSPGGPGGIHPSPGGPGGIPPSRGGILATGSADNTVKIWQSDTGKLIRTLLGHSDTVNCIAFSPNSTRGETPPLIASGSGDKTIKIWQLDTGKLIHTLTGHSVTVFSIAFSPDGEMLASASGDGTIRLWHPGTGKLLNVLAGHSDFVESVAFSPSGDRIASGSWDNTIRIWQVSTGKLLHTIKGHTGGVWSVTFSPDGQTLASNSGDNTIKLWHPETGTLNYTLTENSDSAWSVIFSPDGQTLASDSGNDTIKIWHLPSRKVRTTLSGHLSQVRSIAFSRDGKMLATGSDDKTFKIWRFE</sequence>
<dbReference type="PANTHER" id="PTHR22846:SF2">
    <property type="entry name" value="F-BOX-LIKE_WD REPEAT-CONTAINING PROTEIN EBI"/>
    <property type="match status" value="1"/>
</dbReference>
<dbReference type="Gene3D" id="2.130.10.10">
    <property type="entry name" value="YVTN repeat-like/Quinoprotein amine dehydrogenase"/>
    <property type="match status" value="3"/>
</dbReference>
<feature type="repeat" description="WD" evidence="3">
    <location>
        <begin position="519"/>
        <end position="560"/>
    </location>
</feature>
<dbReference type="GO" id="GO:0003714">
    <property type="term" value="F:transcription corepressor activity"/>
    <property type="evidence" value="ECO:0007669"/>
    <property type="project" value="InterPro"/>
</dbReference>
<keyword evidence="1 3" id="KW-0853">WD repeat</keyword>
<dbReference type="GO" id="GO:0006357">
    <property type="term" value="P:regulation of transcription by RNA polymerase II"/>
    <property type="evidence" value="ECO:0007669"/>
    <property type="project" value="TreeGrafter"/>
</dbReference>
<keyword evidence="6" id="KW-0723">Serine/threonine-protein kinase</keyword>
<keyword evidence="6" id="KW-0418">Kinase</keyword>
<dbReference type="InterPro" id="IPR000719">
    <property type="entry name" value="Prot_kinase_dom"/>
</dbReference>
<dbReference type="PANTHER" id="PTHR22846">
    <property type="entry name" value="WD40 REPEAT PROTEIN"/>
    <property type="match status" value="1"/>
</dbReference>
<feature type="repeat" description="WD" evidence="3">
    <location>
        <begin position="561"/>
        <end position="602"/>
    </location>
</feature>
<dbReference type="GO" id="GO:0004674">
    <property type="term" value="F:protein serine/threonine kinase activity"/>
    <property type="evidence" value="ECO:0007669"/>
    <property type="project" value="UniProtKB-KW"/>
</dbReference>
<comment type="caution">
    <text evidence="6">The sequence shown here is derived from an EMBL/GenBank/DDBJ whole genome shotgun (WGS) entry which is preliminary data.</text>
</comment>
<reference evidence="6" key="1">
    <citation type="submission" date="2019-10" db="EMBL/GenBank/DDBJ databases">
        <title>Draft genome sequece of Microseira wollei NIES-4236.</title>
        <authorList>
            <person name="Yamaguchi H."/>
            <person name="Suzuki S."/>
            <person name="Kawachi M."/>
        </authorList>
    </citation>
    <scope>NUCLEOTIDE SEQUENCE</scope>
    <source>
        <strain evidence="6">NIES-4236</strain>
    </source>
</reference>
<feature type="repeat" description="WD" evidence="3">
    <location>
        <begin position="603"/>
        <end position="644"/>
    </location>
</feature>
<dbReference type="Pfam" id="PF00400">
    <property type="entry name" value="WD40"/>
    <property type="match status" value="4"/>
</dbReference>
<gene>
    <name evidence="6" type="ORF">MiSe_15050</name>
</gene>
<proteinExistence type="predicted"/>
<feature type="domain" description="Protein kinase" evidence="5">
    <location>
        <begin position="34"/>
        <end position="297"/>
    </location>
</feature>
<feature type="region of interest" description="Disordered" evidence="4">
    <location>
        <begin position="303"/>
        <end position="322"/>
    </location>
</feature>
<dbReference type="CDD" id="cd00200">
    <property type="entry name" value="WD40"/>
    <property type="match status" value="1"/>
</dbReference>
<protein>
    <submittedName>
        <fullName evidence="6">Serine/threonine protein kinase with WD40 repeats</fullName>
    </submittedName>
</protein>
<dbReference type="Pfam" id="PF23342">
    <property type="entry name" value="WDR90_beta-prop_4th"/>
    <property type="match status" value="1"/>
</dbReference>
<dbReference type="InterPro" id="IPR045183">
    <property type="entry name" value="Ebi-like"/>
</dbReference>
<dbReference type="SMART" id="SM00220">
    <property type="entry name" value="S_TKc"/>
    <property type="match status" value="1"/>
</dbReference>
<keyword evidence="7" id="KW-1185">Reference proteome</keyword>
<feature type="repeat" description="WD" evidence="3">
    <location>
        <begin position="645"/>
        <end position="679"/>
    </location>
</feature>
<dbReference type="PROSITE" id="PS50082">
    <property type="entry name" value="WD_REPEATS_2"/>
    <property type="match status" value="7"/>
</dbReference>
<name>A0AAV3X3Y6_9CYAN</name>
<feature type="repeat" description="WD" evidence="3">
    <location>
        <begin position="477"/>
        <end position="518"/>
    </location>
</feature>
<dbReference type="PRINTS" id="PR00320">
    <property type="entry name" value="GPROTEINBRPT"/>
</dbReference>
<dbReference type="PROSITE" id="PS50294">
    <property type="entry name" value="WD_REPEATS_REGION"/>
    <property type="match status" value="6"/>
</dbReference>
<feature type="compositionally biased region" description="Pro residues" evidence="4">
    <location>
        <begin position="344"/>
        <end position="353"/>
    </location>
</feature>
<dbReference type="CDD" id="cd14014">
    <property type="entry name" value="STKc_PknB_like"/>
    <property type="match status" value="1"/>
</dbReference>
<dbReference type="Pfam" id="PF00069">
    <property type="entry name" value="Pkinase"/>
    <property type="match status" value="1"/>
</dbReference>
<evidence type="ECO:0000256" key="2">
    <source>
        <dbReference type="ARBA" id="ARBA00022737"/>
    </source>
</evidence>
<dbReference type="SUPFAM" id="SSF56112">
    <property type="entry name" value="Protein kinase-like (PK-like)"/>
    <property type="match status" value="1"/>
</dbReference>
<dbReference type="GO" id="GO:0005524">
    <property type="term" value="F:ATP binding"/>
    <property type="evidence" value="ECO:0007669"/>
    <property type="project" value="InterPro"/>
</dbReference>
<dbReference type="NCBIfam" id="NF045510">
    <property type="entry name" value="4Cys_prefix_kin"/>
    <property type="match status" value="1"/>
</dbReference>
<evidence type="ECO:0000313" key="7">
    <source>
        <dbReference type="Proteomes" id="UP001050975"/>
    </source>
</evidence>
<evidence type="ECO:0000256" key="1">
    <source>
        <dbReference type="ARBA" id="ARBA00022574"/>
    </source>
</evidence>
<feature type="repeat" description="WD" evidence="3">
    <location>
        <begin position="429"/>
        <end position="476"/>
    </location>
</feature>
<keyword evidence="2" id="KW-0677">Repeat</keyword>
<evidence type="ECO:0000256" key="4">
    <source>
        <dbReference type="SAM" id="MobiDB-lite"/>
    </source>
</evidence>